<dbReference type="Gene3D" id="2.60.40.420">
    <property type="entry name" value="Cupredoxins - blue copper proteins"/>
    <property type="match status" value="1"/>
</dbReference>
<evidence type="ECO:0000313" key="9">
    <source>
        <dbReference type="Proteomes" id="UP001336250"/>
    </source>
</evidence>
<feature type="chain" id="PRO_5043690277" evidence="5">
    <location>
        <begin position="25"/>
        <end position="887"/>
    </location>
</feature>
<dbReference type="GO" id="GO:0042597">
    <property type="term" value="C:periplasmic space"/>
    <property type="evidence" value="ECO:0007669"/>
    <property type="project" value="UniProtKB-SubCell"/>
</dbReference>
<dbReference type="Proteomes" id="UP001336250">
    <property type="component" value="Unassembled WGS sequence"/>
</dbReference>
<keyword evidence="9" id="KW-1185">Reference proteome</keyword>
<dbReference type="Pfam" id="PF13360">
    <property type="entry name" value="PQQ_2"/>
    <property type="match status" value="1"/>
</dbReference>
<comment type="caution">
    <text evidence="8">The sequence shown here is derived from an EMBL/GenBank/DDBJ whole genome shotgun (WGS) entry which is preliminary data.</text>
</comment>
<accession>A0AAW9Q785</accession>
<evidence type="ECO:0000256" key="3">
    <source>
        <dbReference type="ARBA" id="ARBA00008156"/>
    </source>
</evidence>
<evidence type="ECO:0000259" key="7">
    <source>
        <dbReference type="Pfam" id="PF13360"/>
    </source>
</evidence>
<evidence type="ECO:0000256" key="2">
    <source>
        <dbReference type="ARBA" id="ARBA00004418"/>
    </source>
</evidence>
<gene>
    <name evidence="8" type="ORF">V4F39_05330</name>
</gene>
<evidence type="ECO:0000256" key="1">
    <source>
        <dbReference type="ARBA" id="ARBA00001931"/>
    </source>
</evidence>
<dbReference type="EMBL" id="JAZIBG010000017">
    <property type="protein sequence ID" value="MEF7613326.1"/>
    <property type="molecule type" value="Genomic_DNA"/>
</dbReference>
<keyword evidence="5" id="KW-0732">Signal</keyword>
<evidence type="ECO:0000313" key="8">
    <source>
        <dbReference type="EMBL" id="MEF7613326.1"/>
    </source>
</evidence>
<dbReference type="PANTHER" id="PTHR32303">
    <property type="entry name" value="QUINOPROTEIN ALCOHOL DEHYDROGENASE (CYTOCHROME C)"/>
    <property type="match status" value="1"/>
</dbReference>
<dbReference type="AlphaFoldDB" id="A0AAW9Q785"/>
<feature type="domain" description="Pyrrolo-quinoline quinone repeat" evidence="6">
    <location>
        <begin position="41"/>
        <end position="474"/>
    </location>
</feature>
<sequence>MKFNPILSSLIAIAAMTTPTIMFGAAADLNACCTPADKDQPKVGGNLGNQSYSALNQINRSNISNLGAAWMTSMSEAAVTTPTPGPGAARSGQQTTPIVVDGVIYLDTPAGGVAAVDGATGAVKWKWQPTTADSGFGTNGTRRGVSVGDGKVFTLAAGGRVVALDKNTGAQVWVSQPRGPGDATLGGIAKGATVYHDGMVYIGTNDGNRGSAFAVKSSDGSIVWSFYGGAEPGRVVTDVNGVTTDAGATWGPLQANGLSCAVTGGVTPWIHGSIDPELGMAYYTFGNVRSCGSSQDGQQRPGDNLFGNSVVALDLKTGAYKWHFQSIRHDIWDMDNVHPPVLADVNVNGQQRKALYYGSKSAMTFVLDRTNGKSITGVVEKGRPQDSRQHTPATQKFPAQGMWLPECVVWERLGTDNIPGDPWRGVPNYNGYQPDASGNLVYNDTNYLDVDKPYVTYPSDYGANHRKGCMYDPHFDYPVLSTTTQNGGADWSNHGYSPRTNLVYIPYGVANVAHYRSAGSNGLRALGEYQTGGVVALNASTNEVVWRNHLGLDAAHGQSPLITAGDVLFVGQPDGMFYALDAVDGKTLWRFQTNGDVEGGAVTYTIGSTQYVAVLGQGDKLWAFKLGGSYKTATGSSEAPTPAPFVVRRAVSGSAVEGSTVNNTVYLARANQTTDTAASADSIATNGMSPTHMRVPVGTTVTFLNPGSAQFPVAPNTKVHCATQFFEGLFNPKLAPGESFQYKFTKEGEYFYNDCTDPRPTGKIVAYHEPQDMPGALQFVPNILNLRPANGVFTSVQGLVTAMFKVPAGYTLDGSVQLKTPLSTTLFPAVTAKMTSDGKTLIATFDKALIDNNLPMGDAVPVTVTANFMNGGAQKQLSSTANVRVVK</sequence>
<dbReference type="RefSeq" id="WP_332288270.1">
    <property type="nucleotide sequence ID" value="NZ_JAZIBG010000017.1"/>
</dbReference>
<proteinExistence type="inferred from homology"/>
<feature type="domain" description="Pyrrolo-quinoline quinone repeat" evidence="7">
    <location>
        <begin position="530"/>
        <end position="655"/>
    </location>
</feature>
<comment type="subcellular location">
    <subcellularLocation>
        <location evidence="2">Periplasm</location>
    </subcellularLocation>
</comment>
<dbReference type="Gene3D" id="2.140.10.10">
    <property type="entry name" value="Quinoprotein alcohol dehydrogenase-like superfamily"/>
    <property type="match status" value="2"/>
</dbReference>
<dbReference type="SMART" id="SM00564">
    <property type="entry name" value="PQQ"/>
    <property type="match status" value="6"/>
</dbReference>
<feature type="signal peptide" evidence="5">
    <location>
        <begin position="1"/>
        <end position="24"/>
    </location>
</feature>
<dbReference type="GO" id="GO:0016491">
    <property type="term" value="F:oxidoreductase activity"/>
    <property type="evidence" value="ECO:0007669"/>
    <property type="project" value="UniProtKB-KW"/>
</dbReference>
<evidence type="ECO:0000256" key="5">
    <source>
        <dbReference type="SAM" id="SignalP"/>
    </source>
</evidence>
<dbReference type="PANTHER" id="PTHR32303:SF10">
    <property type="entry name" value="OUTER MEMBRANE PROTEIN ASSEMBLY FACTOR BAMB"/>
    <property type="match status" value="1"/>
</dbReference>
<dbReference type="InterPro" id="IPR002372">
    <property type="entry name" value="PQQ_rpt_dom"/>
</dbReference>
<dbReference type="InterPro" id="IPR011047">
    <property type="entry name" value="Quinoprotein_ADH-like_sf"/>
</dbReference>
<evidence type="ECO:0000256" key="4">
    <source>
        <dbReference type="ARBA" id="ARBA00023002"/>
    </source>
</evidence>
<organism evidence="8 9">
    <name type="scientific">Aquincola agrisoli</name>
    <dbReference type="NCBI Taxonomy" id="3119538"/>
    <lineage>
        <taxon>Bacteria</taxon>
        <taxon>Pseudomonadati</taxon>
        <taxon>Pseudomonadota</taxon>
        <taxon>Betaproteobacteria</taxon>
        <taxon>Burkholderiales</taxon>
        <taxon>Sphaerotilaceae</taxon>
        <taxon>Aquincola</taxon>
    </lineage>
</organism>
<dbReference type="InterPro" id="IPR008972">
    <property type="entry name" value="Cupredoxin"/>
</dbReference>
<keyword evidence="4" id="KW-0560">Oxidoreductase</keyword>
<name>A0AAW9Q785_9BURK</name>
<evidence type="ECO:0000259" key="6">
    <source>
        <dbReference type="Pfam" id="PF01011"/>
    </source>
</evidence>
<dbReference type="InterPro" id="IPR018391">
    <property type="entry name" value="PQQ_b-propeller_rpt"/>
</dbReference>
<dbReference type="SUPFAM" id="SSF50998">
    <property type="entry name" value="Quinoprotein alcohol dehydrogenase-like"/>
    <property type="match status" value="1"/>
</dbReference>
<comment type="similarity">
    <text evidence="3">Belongs to the bacterial PQQ dehydrogenase family.</text>
</comment>
<reference evidence="8 9" key="1">
    <citation type="submission" date="2024-02" db="EMBL/GenBank/DDBJ databases">
        <title>Genome sequence of Aquincola sp. MAHUQ-54.</title>
        <authorList>
            <person name="Huq M.A."/>
        </authorList>
    </citation>
    <scope>NUCLEOTIDE SEQUENCE [LARGE SCALE GENOMIC DNA]</scope>
    <source>
        <strain evidence="8 9">MAHUQ-54</strain>
    </source>
</reference>
<dbReference type="Pfam" id="PF01011">
    <property type="entry name" value="PQQ"/>
    <property type="match status" value="1"/>
</dbReference>
<dbReference type="SUPFAM" id="SSF49503">
    <property type="entry name" value="Cupredoxins"/>
    <property type="match status" value="1"/>
</dbReference>
<protein>
    <submittedName>
        <fullName evidence="8">PQQ-binding-like beta-propeller repeat protein</fullName>
    </submittedName>
</protein>
<comment type="cofactor">
    <cofactor evidence="1">
        <name>pyrroloquinoline quinone</name>
        <dbReference type="ChEBI" id="CHEBI:58442"/>
    </cofactor>
</comment>